<feature type="domain" description="Reverse transcriptase Ty1/copia-type" evidence="1">
    <location>
        <begin position="24"/>
        <end position="111"/>
    </location>
</feature>
<dbReference type="EMBL" id="BGPR01005141">
    <property type="protein sequence ID" value="GBN07227.1"/>
    <property type="molecule type" value="Genomic_DNA"/>
</dbReference>
<sequence length="111" mass="13069">MENPYEKQNWLEATKEEMMSLQKNHTWKLATPPSEKMFIECRWEFNAIYDSKGNIERYKARLVAKGFSQKFGSDYDETFQPVVTYTTMRAFLPAAAYKNLNVTHVDIKIAF</sequence>
<dbReference type="OrthoDB" id="6435466at2759"/>
<evidence type="ECO:0000259" key="1">
    <source>
        <dbReference type="Pfam" id="PF07727"/>
    </source>
</evidence>
<reference evidence="2 3" key="1">
    <citation type="journal article" date="2019" name="Sci. Rep.">
        <title>Orb-weaving spider Araneus ventricosus genome elucidates the spidroin gene catalogue.</title>
        <authorList>
            <person name="Kono N."/>
            <person name="Nakamura H."/>
            <person name="Ohtoshi R."/>
            <person name="Moran D.A.P."/>
            <person name="Shinohara A."/>
            <person name="Yoshida Y."/>
            <person name="Fujiwara M."/>
            <person name="Mori M."/>
            <person name="Tomita M."/>
            <person name="Arakawa K."/>
        </authorList>
    </citation>
    <scope>NUCLEOTIDE SEQUENCE [LARGE SCALE GENOMIC DNA]</scope>
</reference>
<gene>
    <name evidence="2" type="primary">POLX_164</name>
    <name evidence="2" type="ORF">AVEN_4335_1</name>
</gene>
<accession>A0A4Y2L042</accession>
<evidence type="ECO:0000313" key="2">
    <source>
        <dbReference type="EMBL" id="GBN07227.1"/>
    </source>
</evidence>
<keyword evidence="3" id="KW-1185">Reference proteome</keyword>
<evidence type="ECO:0000313" key="3">
    <source>
        <dbReference type="Proteomes" id="UP000499080"/>
    </source>
</evidence>
<protein>
    <submittedName>
        <fullName evidence="2">Retrovirus-related Pol polyprotein from transposon TNT 1-94</fullName>
    </submittedName>
</protein>
<dbReference type="InterPro" id="IPR013103">
    <property type="entry name" value="RVT_2"/>
</dbReference>
<dbReference type="Pfam" id="PF07727">
    <property type="entry name" value="RVT_2"/>
    <property type="match status" value="1"/>
</dbReference>
<name>A0A4Y2L042_ARAVE</name>
<organism evidence="2 3">
    <name type="scientific">Araneus ventricosus</name>
    <name type="common">Orbweaver spider</name>
    <name type="synonym">Epeira ventricosa</name>
    <dbReference type="NCBI Taxonomy" id="182803"/>
    <lineage>
        <taxon>Eukaryota</taxon>
        <taxon>Metazoa</taxon>
        <taxon>Ecdysozoa</taxon>
        <taxon>Arthropoda</taxon>
        <taxon>Chelicerata</taxon>
        <taxon>Arachnida</taxon>
        <taxon>Araneae</taxon>
        <taxon>Araneomorphae</taxon>
        <taxon>Entelegynae</taxon>
        <taxon>Araneoidea</taxon>
        <taxon>Araneidae</taxon>
        <taxon>Araneus</taxon>
    </lineage>
</organism>
<proteinExistence type="predicted"/>
<dbReference type="Proteomes" id="UP000499080">
    <property type="component" value="Unassembled WGS sequence"/>
</dbReference>
<dbReference type="AlphaFoldDB" id="A0A4Y2L042"/>
<comment type="caution">
    <text evidence="2">The sequence shown here is derived from an EMBL/GenBank/DDBJ whole genome shotgun (WGS) entry which is preliminary data.</text>
</comment>